<dbReference type="PANTHER" id="PTHR36577:SF3">
    <property type="entry name" value="DUF521 DOMAIN PROTEIN (AFU_ORTHOLOGUE AFUA_6G00490)"/>
    <property type="match status" value="1"/>
</dbReference>
<sequence>MYLTQIEERMLNGEYGEAVRKAMEILVRIGEALGAPRLIPVTSVHVSGISVNNIGVEGVELIEWFARNGARVLVKRATINPMGFDLDGIMPRDSREWALQLRLLNAFRNMGFSTMVTCTPYDAGNRPGRGEHIAWSESSAVLYANSVLGARTNREGGIVALAAGITGRIYLWGMHLDEERMPTHLIRIVVKDDVRNDLYSGVVGAIIGSVVDGIPLIDEGYRVDEAGVRNLLAAAGAWGSLPLIYLPGVTPDYRDARSRCDTCERLEIDDREIKDFIERVGGYADENVDAIFVGCPHVNTSVLDYIMNKLEKCGGTKIPFYVAVGGHVPREYVDKGLRLNIRVVRGTCMVVTELSRLGLESIATNSMKAAFYLPRRHGVQVKLGELDKLVSIACGAHGG</sequence>
<dbReference type="InParanoid" id="G0EEV1"/>
<keyword evidence="2" id="KW-0456">Lyase</keyword>
<evidence type="ECO:0000256" key="3">
    <source>
        <dbReference type="ARBA" id="ARBA00045120"/>
    </source>
</evidence>
<gene>
    <name evidence="10" type="ordered locus">Pyrfu_0193</name>
</gene>
<dbReference type="HOGENOM" id="CLU_018825_0_0_2"/>
<evidence type="ECO:0000313" key="10">
    <source>
        <dbReference type="EMBL" id="AEM38065.1"/>
    </source>
</evidence>
<feature type="domain" description="Phosphomevalonate dehydratase large subunit-like" evidence="9">
    <location>
        <begin position="1"/>
        <end position="390"/>
    </location>
</feature>
<dbReference type="EMBL" id="CP002838">
    <property type="protein sequence ID" value="AEM38065.1"/>
    <property type="molecule type" value="Genomic_DNA"/>
</dbReference>
<evidence type="ECO:0000256" key="4">
    <source>
        <dbReference type="ARBA" id="ARBA00045299"/>
    </source>
</evidence>
<dbReference type="Proteomes" id="UP000001037">
    <property type="component" value="Chromosome"/>
</dbReference>
<evidence type="ECO:0000256" key="8">
    <source>
        <dbReference type="ARBA" id="ARBA00047196"/>
    </source>
</evidence>
<evidence type="ECO:0000256" key="2">
    <source>
        <dbReference type="ARBA" id="ARBA00023239"/>
    </source>
</evidence>
<proteinExistence type="inferred from homology"/>
<dbReference type="AlphaFoldDB" id="G0EEV1"/>
<reference evidence="10 11" key="1">
    <citation type="journal article" date="2011" name="Stand. Genomic Sci.">
        <title>Complete genome sequence of the hyperthermophilic chemolithoautotroph Pyrolobus fumarii type strain (1A).</title>
        <authorList>
            <person name="Anderson I."/>
            <person name="Goker M."/>
            <person name="Nolan M."/>
            <person name="Lucas S."/>
            <person name="Hammon N."/>
            <person name="Deshpande S."/>
            <person name="Cheng J.F."/>
            <person name="Tapia R."/>
            <person name="Han C."/>
            <person name="Goodwin L."/>
            <person name="Pitluck S."/>
            <person name="Huntemann M."/>
            <person name="Liolios K."/>
            <person name="Ivanova N."/>
            <person name="Pagani I."/>
            <person name="Mavromatis K."/>
            <person name="Ovchinikova G."/>
            <person name="Pati A."/>
            <person name="Chen A."/>
            <person name="Palaniappan K."/>
            <person name="Land M."/>
            <person name="Hauser L."/>
            <person name="Brambilla E.M."/>
            <person name="Huber H."/>
            <person name="Yasawong M."/>
            <person name="Rohde M."/>
            <person name="Spring S."/>
            <person name="Abt B."/>
            <person name="Sikorski J."/>
            <person name="Wirth R."/>
            <person name="Detter J.C."/>
            <person name="Woyke T."/>
            <person name="Bristow J."/>
            <person name="Eisen J.A."/>
            <person name="Markowitz V."/>
            <person name="Hugenholtz P."/>
            <person name="Kyrpides N.C."/>
            <person name="Klenk H.P."/>
            <person name="Lapidus A."/>
        </authorList>
    </citation>
    <scope>NUCLEOTIDE SEQUENCE [LARGE SCALE GENOMIC DNA]</scope>
    <source>
        <strain evidence="11">DSM 11204 / 1A</strain>
    </source>
</reference>
<comment type="similarity">
    <text evidence="5">Belongs to the AcnX type II large subunit family.</text>
</comment>
<dbReference type="STRING" id="694429.Pyrfu_0193"/>
<comment type="subunit">
    <text evidence="6">Heterodimer composed of a large subunit (PMDh-L) and a small subunit (PMDh-S).</text>
</comment>
<protein>
    <recommendedName>
        <fullName evidence="8">Phosphomevalonate dehydratase large subunit</fullName>
        <ecNumber evidence="7">4.2.1.182</ecNumber>
    </recommendedName>
</protein>
<dbReference type="RefSeq" id="WP_014025742.1">
    <property type="nucleotide sequence ID" value="NC_015931.1"/>
</dbReference>
<evidence type="ECO:0000256" key="6">
    <source>
        <dbReference type="ARBA" id="ARBA00046520"/>
    </source>
</evidence>
<name>G0EEV1_PYRF1</name>
<keyword evidence="1" id="KW-0408">Iron</keyword>
<dbReference type="GeneID" id="11139830"/>
<evidence type="ECO:0000313" key="11">
    <source>
        <dbReference type="Proteomes" id="UP000001037"/>
    </source>
</evidence>
<comment type="function">
    <text evidence="4">Component of a hydro-lyase that catalyzes the dehydration of mevalonate 5-phosphate (MVA5P) to form trans-anhydromevalonate 5-phosphate (tAHMP). Involved in the archaeal mevalonate (MVA) pathway, which provides fundamental precursors for isoprenoid biosynthesis, such as isopentenyl diphosphate (IPP) and dimethylallyl diphosphate (DMAPP).</text>
</comment>
<accession>G0EEV1</accession>
<keyword evidence="11" id="KW-1185">Reference proteome</keyword>
<evidence type="ECO:0000259" key="9">
    <source>
        <dbReference type="Pfam" id="PF04412"/>
    </source>
</evidence>
<evidence type="ECO:0000256" key="7">
    <source>
        <dbReference type="ARBA" id="ARBA00047176"/>
    </source>
</evidence>
<comment type="catalytic activity">
    <reaction evidence="3">
        <text>(R)-5-phosphomevalonate = (2E)-3-methyl-5-phosphooxypent-2-enoate + H2O</text>
        <dbReference type="Rhea" id="RHEA:78975"/>
        <dbReference type="ChEBI" id="CHEBI:15377"/>
        <dbReference type="ChEBI" id="CHEBI:58146"/>
        <dbReference type="ChEBI" id="CHEBI:229665"/>
        <dbReference type="EC" id="4.2.1.182"/>
    </reaction>
    <physiologicalReaction direction="left-to-right" evidence="3">
        <dbReference type="Rhea" id="RHEA:78976"/>
    </physiologicalReaction>
</comment>
<dbReference type="KEGG" id="pfm:Pyrfu_0193"/>
<organism evidence="10 11">
    <name type="scientific">Pyrolobus fumarii (strain DSM 11204 / 1A)</name>
    <dbReference type="NCBI Taxonomy" id="694429"/>
    <lineage>
        <taxon>Archaea</taxon>
        <taxon>Thermoproteota</taxon>
        <taxon>Thermoprotei</taxon>
        <taxon>Desulfurococcales</taxon>
        <taxon>Pyrodictiaceae</taxon>
        <taxon>Pyrolobus</taxon>
    </lineage>
</organism>
<dbReference type="Pfam" id="PF04412">
    <property type="entry name" value="AcnX"/>
    <property type="match status" value="1"/>
</dbReference>
<dbReference type="InterPro" id="IPR007506">
    <property type="entry name" value="PMDh-L-like_dom"/>
</dbReference>
<dbReference type="PANTHER" id="PTHR36577">
    <property type="entry name" value="DUF521 DOMAIN PROTEIN (AFU_ORTHOLOGUE AFUA_6G00490)"/>
    <property type="match status" value="1"/>
</dbReference>
<dbReference type="eggNOG" id="arCOG04278">
    <property type="taxonomic scope" value="Archaea"/>
</dbReference>
<evidence type="ECO:0000256" key="1">
    <source>
        <dbReference type="ARBA" id="ARBA00023004"/>
    </source>
</evidence>
<dbReference type="EC" id="4.2.1.182" evidence="7"/>
<dbReference type="OrthoDB" id="25253at2157"/>
<dbReference type="GO" id="GO:0016829">
    <property type="term" value="F:lyase activity"/>
    <property type="evidence" value="ECO:0007669"/>
    <property type="project" value="UniProtKB-KW"/>
</dbReference>
<evidence type="ECO:0000256" key="5">
    <source>
        <dbReference type="ARBA" id="ARBA00046333"/>
    </source>
</evidence>